<dbReference type="GO" id="GO:0008168">
    <property type="term" value="F:methyltransferase activity"/>
    <property type="evidence" value="ECO:0007669"/>
    <property type="project" value="UniProtKB-KW"/>
</dbReference>
<dbReference type="PANTHER" id="PTHR44942">
    <property type="entry name" value="METHYLTRANSF_11 DOMAIN-CONTAINING PROTEIN"/>
    <property type="match status" value="1"/>
</dbReference>
<dbReference type="Gene3D" id="3.40.50.150">
    <property type="entry name" value="Vaccinia Virus protein VP39"/>
    <property type="match status" value="1"/>
</dbReference>
<dbReference type="CDD" id="cd02440">
    <property type="entry name" value="AdoMet_MTases"/>
    <property type="match status" value="1"/>
</dbReference>
<gene>
    <name evidence="5" type="ORF">P5G50_02060</name>
</gene>
<dbReference type="InterPro" id="IPR051052">
    <property type="entry name" value="Diverse_substrate_MTase"/>
</dbReference>
<evidence type="ECO:0000313" key="6">
    <source>
        <dbReference type="Proteomes" id="UP001174208"/>
    </source>
</evidence>
<comment type="similarity">
    <text evidence="1">Belongs to the methyltransferase superfamily.</text>
</comment>
<feature type="domain" description="Methyltransferase type 11" evidence="4">
    <location>
        <begin position="45"/>
        <end position="135"/>
    </location>
</feature>
<dbReference type="InterPro" id="IPR029063">
    <property type="entry name" value="SAM-dependent_MTases_sf"/>
</dbReference>
<evidence type="ECO:0000256" key="2">
    <source>
        <dbReference type="ARBA" id="ARBA00022603"/>
    </source>
</evidence>
<name>A0ABT8K716_9MICO</name>
<dbReference type="RefSeq" id="WP_301212704.1">
    <property type="nucleotide sequence ID" value="NZ_JAROCF010000001.1"/>
</dbReference>
<reference evidence="5" key="1">
    <citation type="submission" date="2023-06" db="EMBL/GenBank/DDBJ databases">
        <title>MT1 and MT2 Draft Genomes of Novel Species.</title>
        <authorList>
            <person name="Venkateswaran K."/>
        </authorList>
    </citation>
    <scope>NUCLEOTIDE SEQUENCE</scope>
    <source>
        <strain evidence="5">F6_8S_P_1B</strain>
    </source>
</reference>
<evidence type="ECO:0000256" key="3">
    <source>
        <dbReference type="ARBA" id="ARBA00022679"/>
    </source>
</evidence>
<evidence type="ECO:0000259" key="4">
    <source>
        <dbReference type="Pfam" id="PF08241"/>
    </source>
</evidence>
<dbReference type="Proteomes" id="UP001174208">
    <property type="component" value="Unassembled WGS sequence"/>
</dbReference>
<organism evidence="5 6">
    <name type="scientific">Leifsonia williamsii</name>
    <dbReference type="NCBI Taxonomy" id="3035919"/>
    <lineage>
        <taxon>Bacteria</taxon>
        <taxon>Bacillati</taxon>
        <taxon>Actinomycetota</taxon>
        <taxon>Actinomycetes</taxon>
        <taxon>Micrococcales</taxon>
        <taxon>Microbacteriaceae</taxon>
        <taxon>Leifsonia</taxon>
    </lineage>
</organism>
<dbReference type="PANTHER" id="PTHR44942:SF4">
    <property type="entry name" value="METHYLTRANSFERASE TYPE 11 DOMAIN-CONTAINING PROTEIN"/>
    <property type="match status" value="1"/>
</dbReference>
<accession>A0ABT8K716</accession>
<evidence type="ECO:0000313" key="5">
    <source>
        <dbReference type="EMBL" id="MDN4613224.1"/>
    </source>
</evidence>
<sequence>MGGAGFEDHFDRNAERYERARPPYPPALWRALRELGALTPGARALDIGAGTGQATAPLVEAGLAVTAVEPGPALAARLATRVPGATVVNARAEDIALDAGAFDLVTAATAVHWFDLEVLLPRLHAALVPGGLLVVWRNVYGDPEAEVTPFRRGIQAIVDRRQAPPRPGPGELEVDRWRERLTAGGLFLAERTVNLRWSIDLDSARVRDLFTTFSDWTPEEADEAAAVADRLGGTVTEHYATWLIALRRAELAD</sequence>
<dbReference type="SUPFAM" id="SSF53335">
    <property type="entry name" value="S-adenosyl-L-methionine-dependent methyltransferases"/>
    <property type="match status" value="1"/>
</dbReference>
<dbReference type="Pfam" id="PF08241">
    <property type="entry name" value="Methyltransf_11"/>
    <property type="match status" value="1"/>
</dbReference>
<comment type="caution">
    <text evidence="5">The sequence shown here is derived from an EMBL/GenBank/DDBJ whole genome shotgun (WGS) entry which is preliminary data.</text>
</comment>
<proteinExistence type="inferred from homology"/>
<keyword evidence="6" id="KW-1185">Reference proteome</keyword>
<dbReference type="GO" id="GO:0032259">
    <property type="term" value="P:methylation"/>
    <property type="evidence" value="ECO:0007669"/>
    <property type="project" value="UniProtKB-KW"/>
</dbReference>
<keyword evidence="3" id="KW-0808">Transferase</keyword>
<dbReference type="InterPro" id="IPR013216">
    <property type="entry name" value="Methyltransf_11"/>
</dbReference>
<evidence type="ECO:0000256" key="1">
    <source>
        <dbReference type="ARBA" id="ARBA00008361"/>
    </source>
</evidence>
<keyword evidence="2 5" id="KW-0489">Methyltransferase</keyword>
<dbReference type="EMBL" id="JAROCF010000001">
    <property type="protein sequence ID" value="MDN4613224.1"/>
    <property type="molecule type" value="Genomic_DNA"/>
</dbReference>
<protein>
    <submittedName>
        <fullName evidence="5">Class I SAM-dependent methyltransferase</fullName>
    </submittedName>
</protein>